<gene>
    <name evidence="12" type="ORF">F4554_000729</name>
</gene>
<dbReference type="InterPro" id="IPR005672">
    <property type="entry name" value="Phosphate_PstA"/>
</dbReference>
<feature type="transmembrane region" description="Helical" evidence="10">
    <location>
        <begin position="154"/>
        <end position="174"/>
    </location>
</feature>
<dbReference type="Proteomes" id="UP000579605">
    <property type="component" value="Unassembled WGS sequence"/>
</dbReference>
<dbReference type="InterPro" id="IPR000515">
    <property type="entry name" value="MetI-like"/>
</dbReference>
<dbReference type="SUPFAM" id="SSF161098">
    <property type="entry name" value="MetI-like"/>
    <property type="match status" value="1"/>
</dbReference>
<name>A0A852Z5F7_9ACTN</name>
<keyword evidence="4" id="KW-0813">Transport</keyword>
<dbReference type="GO" id="GO:0005886">
    <property type="term" value="C:plasma membrane"/>
    <property type="evidence" value="ECO:0007669"/>
    <property type="project" value="UniProtKB-SubCell"/>
</dbReference>
<dbReference type="PANTHER" id="PTHR42922:SF1">
    <property type="entry name" value="PHOSPHATE TRANSPORT SYSTEM PERMEASE PROTEIN PSTA"/>
    <property type="match status" value="1"/>
</dbReference>
<dbReference type="PANTHER" id="PTHR42922">
    <property type="entry name" value="PHOSPHATE TRANSPORT SYSTEM PERMEASE PROTEIN PSTA"/>
    <property type="match status" value="1"/>
</dbReference>
<protein>
    <recommendedName>
        <fullName evidence="10">Phosphate transport system permease protein PstA</fullName>
    </recommendedName>
</protein>
<evidence type="ECO:0000256" key="1">
    <source>
        <dbReference type="ARBA" id="ARBA00003510"/>
    </source>
</evidence>
<feature type="transmembrane region" description="Helical" evidence="10">
    <location>
        <begin position="125"/>
        <end position="148"/>
    </location>
</feature>
<feature type="transmembrane region" description="Helical" evidence="10">
    <location>
        <begin position="206"/>
        <end position="227"/>
    </location>
</feature>
<keyword evidence="8 10" id="KW-1133">Transmembrane helix</keyword>
<dbReference type="InterPro" id="IPR051408">
    <property type="entry name" value="Phosphate_transprt_permease"/>
</dbReference>
<comment type="caution">
    <text evidence="12">The sequence shown here is derived from an EMBL/GenBank/DDBJ whole genome shotgun (WGS) entry which is preliminary data.</text>
</comment>
<dbReference type="InterPro" id="IPR035906">
    <property type="entry name" value="MetI-like_sf"/>
</dbReference>
<evidence type="ECO:0000256" key="6">
    <source>
        <dbReference type="ARBA" id="ARBA00022592"/>
    </source>
</evidence>
<feature type="domain" description="ABC transmembrane type-1" evidence="11">
    <location>
        <begin position="87"/>
        <end position="292"/>
    </location>
</feature>
<comment type="subcellular location">
    <subcellularLocation>
        <location evidence="2 10">Cell membrane</location>
        <topology evidence="2 10">Multi-pass membrane protein</topology>
    </subcellularLocation>
</comment>
<comment type="function">
    <text evidence="1">Part of the binding-protein-dependent transport system for phosphate; probably responsible for the translocation of the substrate across the membrane.</text>
</comment>
<comment type="similarity">
    <text evidence="3 10">Belongs to the binding-protein-dependent transport system permease family. CysTW subfamily.</text>
</comment>
<evidence type="ECO:0000256" key="7">
    <source>
        <dbReference type="ARBA" id="ARBA00022692"/>
    </source>
</evidence>
<evidence type="ECO:0000313" key="13">
    <source>
        <dbReference type="Proteomes" id="UP000579605"/>
    </source>
</evidence>
<evidence type="ECO:0000259" key="11">
    <source>
        <dbReference type="PROSITE" id="PS50928"/>
    </source>
</evidence>
<organism evidence="12 13">
    <name type="scientific">Actinopolymorpha rutila</name>
    <dbReference type="NCBI Taxonomy" id="446787"/>
    <lineage>
        <taxon>Bacteria</taxon>
        <taxon>Bacillati</taxon>
        <taxon>Actinomycetota</taxon>
        <taxon>Actinomycetes</taxon>
        <taxon>Propionibacteriales</taxon>
        <taxon>Actinopolymorphaceae</taxon>
        <taxon>Actinopolymorpha</taxon>
    </lineage>
</organism>
<evidence type="ECO:0000256" key="2">
    <source>
        <dbReference type="ARBA" id="ARBA00004651"/>
    </source>
</evidence>
<feature type="transmembrane region" description="Helical" evidence="10">
    <location>
        <begin position="83"/>
        <end position="113"/>
    </location>
</feature>
<proteinExistence type="inferred from homology"/>
<keyword evidence="7 10" id="KW-0812">Transmembrane</keyword>
<keyword evidence="13" id="KW-1185">Reference proteome</keyword>
<reference evidence="12 13" key="1">
    <citation type="submission" date="2020-07" db="EMBL/GenBank/DDBJ databases">
        <title>Sequencing the genomes of 1000 actinobacteria strains.</title>
        <authorList>
            <person name="Klenk H.-P."/>
        </authorList>
    </citation>
    <scope>NUCLEOTIDE SEQUENCE [LARGE SCALE GENOMIC DNA]</scope>
    <source>
        <strain evidence="12 13">DSM 18448</strain>
    </source>
</reference>
<evidence type="ECO:0000256" key="3">
    <source>
        <dbReference type="ARBA" id="ARBA00007069"/>
    </source>
</evidence>
<evidence type="ECO:0000256" key="9">
    <source>
        <dbReference type="ARBA" id="ARBA00023136"/>
    </source>
</evidence>
<sequence length="304" mass="32156">MSALSPARPAGSGMDLTNSRSKARGVRNAAATVIIVACFLLALVPLAWILWTVGSKGFHLLLDLNWWEQSQLGMTSRTAGGGAYHAIMGSLIIALGSAVVSVPVGVFGAIYLVEYGRGGPIARAVSFMVDILTGIPSIVAALFVYALWVTLLGFGRTGFAVSLSLVLLMVPTVLRLTEEVLRLVPNELREASAALGVPRWKTILKVVVPTAFSGIVTGVVLGLARIMGETAPLLILGPYTAAINFNPFAGNMAALPTMINQDRTESLQPAVDRTWAAALTLVLLVLVLNLLARAVARFSAVRKR</sequence>
<dbReference type="EMBL" id="JACBZH010000001">
    <property type="protein sequence ID" value="NYH88091.1"/>
    <property type="molecule type" value="Genomic_DNA"/>
</dbReference>
<dbReference type="GO" id="GO:0005315">
    <property type="term" value="F:phosphate transmembrane transporter activity"/>
    <property type="evidence" value="ECO:0007669"/>
    <property type="project" value="InterPro"/>
</dbReference>
<keyword evidence="5 10" id="KW-1003">Cell membrane</keyword>
<dbReference type="Gene3D" id="1.10.3720.10">
    <property type="entry name" value="MetI-like"/>
    <property type="match status" value="1"/>
</dbReference>
<feature type="transmembrane region" description="Helical" evidence="10">
    <location>
        <begin position="29"/>
        <end position="51"/>
    </location>
</feature>
<accession>A0A852Z5F7</accession>
<feature type="transmembrane region" description="Helical" evidence="10">
    <location>
        <begin position="275"/>
        <end position="296"/>
    </location>
</feature>
<evidence type="ECO:0000256" key="8">
    <source>
        <dbReference type="ARBA" id="ARBA00022989"/>
    </source>
</evidence>
<dbReference type="Pfam" id="PF00528">
    <property type="entry name" value="BPD_transp_1"/>
    <property type="match status" value="1"/>
</dbReference>
<keyword evidence="9 10" id="KW-0472">Membrane</keyword>
<dbReference type="GO" id="GO:0035435">
    <property type="term" value="P:phosphate ion transmembrane transport"/>
    <property type="evidence" value="ECO:0007669"/>
    <property type="project" value="InterPro"/>
</dbReference>
<dbReference type="PROSITE" id="PS50928">
    <property type="entry name" value="ABC_TM1"/>
    <property type="match status" value="1"/>
</dbReference>
<evidence type="ECO:0000256" key="4">
    <source>
        <dbReference type="ARBA" id="ARBA00022448"/>
    </source>
</evidence>
<dbReference type="NCBIfam" id="TIGR00974">
    <property type="entry name" value="3a0107s02c"/>
    <property type="match status" value="1"/>
</dbReference>
<dbReference type="CDD" id="cd06261">
    <property type="entry name" value="TM_PBP2"/>
    <property type="match status" value="1"/>
</dbReference>
<evidence type="ECO:0000313" key="12">
    <source>
        <dbReference type="EMBL" id="NYH88091.1"/>
    </source>
</evidence>
<dbReference type="AlphaFoldDB" id="A0A852Z5F7"/>
<evidence type="ECO:0000256" key="5">
    <source>
        <dbReference type="ARBA" id="ARBA00022475"/>
    </source>
</evidence>
<keyword evidence="6" id="KW-0592">Phosphate transport</keyword>
<evidence type="ECO:0000256" key="10">
    <source>
        <dbReference type="RuleBase" id="RU363043"/>
    </source>
</evidence>